<organism evidence="5 6">
    <name type="scientific">Penicillium daleae</name>
    <dbReference type="NCBI Taxonomy" id="63821"/>
    <lineage>
        <taxon>Eukaryota</taxon>
        <taxon>Fungi</taxon>
        <taxon>Dikarya</taxon>
        <taxon>Ascomycota</taxon>
        <taxon>Pezizomycotina</taxon>
        <taxon>Eurotiomycetes</taxon>
        <taxon>Eurotiomycetidae</taxon>
        <taxon>Eurotiales</taxon>
        <taxon>Aspergillaceae</taxon>
        <taxon>Penicillium</taxon>
    </lineage>
</organism>
<dbReference type="GO" id="GO:0016405">
    <property type="term" value="F:CoA-ligase activity"/>
    <property type="evidence" value="ECO:0007669"/>
    <property type="project" value="TreeGrafter"/>
</dbReference>
<dbReference type="PANTHER" id="PTHR24096:SF149">
    <property type="entry name" value="AMP-BINDING DOMAIN-CONTAINING PROTEIN-RELATED"/>
    <property type="match status" value="1"/>
</dbReference>
<dbReference type="CDD" id="cd05911">
    <property type="entry name" value="Firefly_Luc_like"/>
    <property type="match status" value="1"/>
</dbReference>
<reference evidence="5" key="1">
    <citation type="submission" date="2022-12" db="EMBL/GenBank/DDBJ databases">
        <authorList>
            <person name="Petersen C."/>
        </authorList>
    </citation>
    <scope>NUCLEOTIDE SEQUENCE</scope>
    <source>
        <strain evidence="5">IBT 16125</strain>
    </source>
</reference>
<feature type="domain" description="AMP-binding enzyme C-terminal" evidence="4">
    <location>
        <begin position="461"/>
        <end position="545"/>
    </location>
</feature>
<comment type="caution">
    <text evidence="5">The sequence shown here is derived from an EMBL/GenBank/DDBJ whole genome shotgun (WGS) entry which is preliminary data.</text>
</comment>
<dbReference type="Proteomes" id="UP001213681">
    <property type="component" value="Unassembled WGS sequence"/>
</dbReference>
<dbReference type="Gene3D" id="3.30.300.30">
    <property type="match status" value="1"/>
</dbReference>
<name>A0AAD6CBB7_9EURO</name>
<gene>
    <name evidence="5" type="ORF">N7458_001495</name>
</gene>
<comment type="similarity">
    <text evidence="1">Belongs to the ATP-dependent AMP-binding enzyme family.</text>
</comment>
<dbReference type="GeneID" id="81595121"/>
<dbReference type="InterPro" id="IPR000873">
    <property type="entry name" value="AMP-dep_synth/lig_dom"/>
</dbReference>
<dbReference type="Pfam" id="PF13193">
    <property type="entry name" value="AMP-binding_C"/>
    <property type="match status" value="1"/>
</dbReference>
<evidence type="ECO:0000259" key="3">
    <source>
        <dbReference type="Pfam" id="PF00501"/>
    </source>
</evidence>
<sequence length="565" mass="62208">MSSTKIYSSFYPDLDIKSVDLLTHIFSNPAATAPNHPLYIDAISGKQYTYKDVSQRTKSLANGLQQKFQLQSGEIVALFSPNTIDYAIVCHAIIGSGATVAPISASLTDAELHAQLLTGRARFIIVHSSLLSIAQKAVQNTTIKIIVLDGPTGSDGQPTCESMAASFPPNDLVNVPASELASKIAFICFSSGTSGPAKGVTITHRNMVANLQQMRSLLVDTGLPSQRPKRQVALAFLPFSHAYGLSLYLCQSIQWGTTTIVMPKFELDLFLSCVEKYRPDELAIVPPVALMMVKDDRLADYNLRSVRLILSAAAPLGGELASALEVKFKKLFGTKVFCYQAWGLTETSPLASGTPNDRRDKRKLHVGRLAPNMQLRIVNHETMEDVDSPQMGEILLRGPNITPGYFKNPEATKAAFYRDADGTIWFRTGDIGTIDDEGFITLFDRIKEMIKYNGQQVIPSELEALLLEHPDIADAAVVGQWADDRATELPVAFVVLKNPDLASQESSSRTVTEMHSWINPRVANYKRLRGGIRFVKEIPKSPSGKILRRYLREQLQDSKKPKANL</sequence>
<evidence type="ECO:0000256" key="2">
    <source>
        <dbReference type="ARBA" id="ARBA00022598"/>
    </source>
</evidence>
<evidence type="ECO:0000259" key="4">
    <source>
        <dbReference type="Pfam" id="PF13193"/>
    </source>
</evidence>
<dbReference type="InterPro" id="IPR020845">
    <property type="entry name" value="AMP-binding_CS"/>
</dbReference>
<keyword evidence="6" id="KW-1185">Reference proteome</keyword>
<evidence type="ECO:0000313" key="6">
    <source>
        <dbReference type="Proteomes" id="UP001213681"/>
    </source>
</evidence>
<dbReference type="RefSeq" id="XP_056768985.1">
    <property type="nucleotide sequence ID" value="XM_056904878.1"/>
</dbReference>
<dbReference type="PROSITE" id="PS00455">
    <property type="entry name" value="AMP_BINDING"/>
    <property type="match status" value="1"/>
</dbReference>
<proteinExistence type="inferred from homology"/>
<dbReference type="InterPro" id="IPR025110">
    <property type="entry name" value="AMP-bd_C"/>
</dbReference>
<feature type="domain" description="AMP-dependent synthetase/ligase" evidence="3">
    <location>
        <begin position="29"/>
        <end position="406"/>
    </location>
</feature>
<dbReference type="SUPFAM" id="SSF56801">
    <property type="entry name" value="Acetyl-CoA synthetase-like"/>
    <property type="match status" value="1"/>
</dbReference>
<protein>
    <submittedName>
        <fullName evidence="5">Uncharacterized protein</fullName>
    </submittedName>
</protein>
<reference evidence="5" key="2">
    <citation type="journal article" date="2023" name="IMA Fungus">
        <title>Comparative genomic study of the Penicillium genus elucidates a diverse pangenome and 15 lateral gene transfer events.</title>
        <authorList>
            <person name="Petersen C."/>
            <person name="Sorensen T."/>
            <person name="Nielsen M.R."/>
            <person name="Sondergaard T.E."/>
            <person name="Sorensen J.L."/>
            <person name="Fitzpatrick D.A."/>
            <person name="Frisvad J.C."/>
            <person name="Nielsen K.L."/>
        </authorList>
    </citation>
    <scope>NUCLEOTIDE SEQUENCE</scope>
    <source>
        <strain evidence="5">IBT 16125</strain>
    </source>
</reference>
<dbReference type="InterPro" id="IPR042099">
    <property type="entry name" value="ANL_N_sf"/>
</dbReference>
<dbReference type="EMBL" id="JAPVEA010000002">
    <property type="protein sequence ID" value="KAJ5459943.1"/>
    <property type="molecule type" value="Genomic_DNA"/>
</dbReference>
<dbReference type="Gene3D" id="3.40.50.12780">
    <property type="entry name" value="N-terminal domain of ligase-like"/>
    <property type="match status" value="1"/>
</dbReference>
<accession>A0AAD6CBB7</accession>
<evidence type="ECO:0000256" key="1">
    <source>
        <dbReference type="ARBA" id="ARBA00006432"/>
    </source>
</evidence>
<dbReference type="AlphaFoldDB" id="A0AAD6CBB7"/>
<evidence type="ECO:0000313" key="5">
    <source>
        <dbReference type="EMBL" id="KAJ5459943.1"/>
    </source>
</evidence>
<dbReference type="FunFam" id="3.30.300.30:FF:000007">
    <property type="entry name" value="4-coumarate--CoA ligase 2"/>
    <property type="match status" value="1"/>
</dbReference>
<dbReference type="PANTHER" id="PTHR24096">
    <property type="entry name" value="LONG-CHAIN-FATTY-ACID--COA LIGASE"/>
    <property type="match status" value="1"/>
</dbReference>
<dbReference type="InterPro" id="IPR045851">
    <property type="entry name" value="AMP-bd_C_sf"/>
</dbReference>
<dbReference type="Pfam" id="PF00501">
    <property type="entry name" value="AMP-binding"/>
    <property type="match status" value="1"/>
</dbReference>
<keyword evidence="2" id="KW-0436">Ligase</keyword>